<comment type="caution">
    <text evidence="2">The sequence shown here is derived from an EMBL/GenBank/DDBJ whole genome shotgun (WGS) entry which is preliminary data.</text>
</comment>
<evidence type="ECO:0000313" key="2">
    <source>
        <dbReference type="EMBL" id="KAF9065937.1"/>
    </source>
</evidence>
<dbReference type="AlphaFoldDB" id="A0A9P5PNY5"/>
<name>A0A9P5PNY5_9AGAR</name>
<reference evidence="2" key="1">
    <citation type="submission" date="2020-11" db="EMBL/GenBank/DDBJ databases">
        <authorList>
            <consortium name="DOE Joint Genome Institute"/>
            <person name="Ahrendt S."/>
            <person name="Riley R."/>
            <person name="Andreopoulos W."/>
            <person name="Labutti K."/>
            <person name="Pangilinan J."/>
            <person name="Ruiz-Duenas F.J."/>
            <person name="Barrasa J.M."/>
            <person name="Sanchez-Garcia M."/>
            <person name="Camarero S."/>
            <person name="Miyauchi S."/>
            <person name="Serrano A."/>
            <person name="Linde D."/>
            <person name="Babiker R."/>
            <person name="Drula E."/>
            <person name="Ayuso-Fernandez I."/>
            <person name="Pacheco R."/>
            <person name="Padilla G."/>
            <person name="Ferreira P."/>
            <person name="Barriuso J."/>
            <person name="Kellner H."/>
            <person name="Castanera R."/>
            <person name="Alfaro M."/>
            <person name="Ramirez L."/>
            <person name="Pisabarro A.G."/>
            <person name="Kuo A."/>
            <person name="Tritt A."/>
            <person name="Lipzen A."/>
            <person name="He G."/>
            <person name="Yan M."/>
            <person name="Ng V."/>
            <person name="Cullen D."/>
            <person name="Martin F."/>
            <person name="Rosso M.-N."/>
            <person name="Henrissat B."/>
            <person name="Hibbett D."/>
            <person name="Martinez A.T."/>
            <person name="Grigoriev I.V."/>
        </authorList>
    </citation>
    <scope>NUCLEOTIDE SEQUENCE</scope>
    <source>
        <strain evidence="2">AH 40177</strain>
    </source>
</reference>
<sequence length="664" mass="71198">MRVAMSRIIRGGFGASRIKTGSREPQWVIDRPVEANHELERLSNASSRRSTGHVRLSSSSDNLDFVKPQKGTWSMPGKNLWKNSPLARRIGRTAILPWKSAPASVKPVMPSRRFEIDASSERTRTDSTLENYRRGGFRLWGSRTETTDSVFLTSPIFEYHEAGQTIFEEDEEENDSDLDLGGMNLGDDVMIISETGDNFTIDSPSTSSPSHRIPPSPVRPRSDSPVQRIPPPPRTPDRSSKASRRAPPAPSYPAPTPPPVPSRPHSSRSLPRKMLNKPSNESMPSTATPPSRSPPQKRNLPLLPVPDSTASSAYPSRPLNDSPVPTPVPLPPPPTSPPIVANTQYPASSHPTSRPRPPIPQRPHKHNPSNSTESFPFISSPPYRSSPLPEEVRIARSGSPPPPPSNPSSPGYNITTFASRMGGGFNQIPPMPSSPPYNTTTLPSSRLAGGVSHKPPSSPPYNTTTFSSRLASGVSRTPPVPSSPPYNTTTLPSSRLAVGGSRTPPMPSSPPYNTTNLPSSRLGSSVSRTPPVPSSPPYNTMTLPSSRLGGGVTRTPPLSPPYNTATLSSSRLGGGVSHTPPAPALTSPMQHHRLMSLPTHGYTGGDPGLPDSGLQTAELLLPAPLKVGSQTIVGILSKRRSLRQRIFVVFLRIVLGAGASTIAT</sequence>
<feature type="compositionally biased region" description="Polar residues" evidence="1">
    <location>
        <begin position="511"/>
        <end position="523"/>
    </location>
</feature>
<organism evidence="2 3">
    <name type="scientific">Rhodocollybia butyracea</name>
    <dbReference type="NCBI Taxonomy" id="206335"/>
    <lineage>
        <taxon>Eukaryota</taxon>
        <taxon>Fungi</taxon>
        <taxon>Dikarya</taxon>
        <taxon>Basidiomycota</taxon>
        <taxon>Agaricomycotina</taxon>
        <taxon>Agaricomycetes</taxon>
        <taxon>Agaricomycetidae</taxon>
        <taxon>Agaricales</taxon>
        <taxon>Marasmiineae</taxon>
        <taxon>Omphalotaceae</taxon>
        <taxon>Rhodocollybia</taxon>
    </lineage>
</organism>
<feature type="region of interest" description="Disordered" evidence="1">
    <location>
        <begin position="197"/>
        <end position="588"/>
    </location>
</feature>
<evidence type="ECO:0000313" key="3">
    <source>
        <dbReference type="Proteomes" id="UP000772434"/>
    </source>
</evidence>
<evidence type="ECO:0000256" key="1">
    <source>
        <dbReference type="SAM" id="MobiDB-lite"/>
    </source>
</evidence>
<keyword evidence="3" id="KW-1185">Reference proteome</keyword>
<feature type="compositionally biased region" description="Polar residues" evidence="1">
    <location>
        <begin position="561"/>
        <end position="571"/>
    </location>
</feature>
<proteinExistence type="predicted"/>
<feature type="compositionally biased region" description="Low complexity" evidence="1">
    <location>
        <begin position="200"/>
        <end position="211"/>
    </location>
</feature>
<accession>A0A9P5PNY5</accession>
<feature type="compositionally biased region" description="Polar residues" evidence="1">
    <location>
        <begin position="341"/>
        <end position="352"/>
    </location>
</feature>
<feature type="compositionally biased region" description="Pro residues" evidence="1">
    <location>
        <begin position="324"/>
        <end position="337"/>
    </location>
</feature>
<dbReference type="Proteomes" id="UP000772434">
    <property type="component" value="Unassembled WGS sequence"/>
</dbReference>
<protein>
    <submittedName>
        <fullName evidence="2">Uncharacterized protein</fullName>
    </submittedName>
</protein>
<dbReference type="OrthoDB" id="3062174at2759"/>
<gene>
    <name evidence="2" type="ORF">BDP27DRAFT_1064487</name>
</gene>
<feature type="compositionally biased region" description="Pro residues" evidence="1">
    <location>
        <begin position="247"/>
        <end position="262"/>
    </location>
</feature>
<dbReference type="EMBL" id="JADNRY010000095">
    <property type="protein sequence ID" value="KAF9065937.1"/>
    <property type="molecule type" value="Genomic_DNA"/>
</dbReference>
<feature type="compositionally biased region" description="Polar residues" evidence="1">
    <location>
        <begin position="460"/>
        <end position="470"/>
    </location>
</feature>